<dbReference type="Proteomes" id="UP001229421">
    <property type="component" value="Unassembled WGS sequence"/>
</dbReference>
<protein>
    <submittedName>
        <fullName evidence="1">Uncharacterized protein</fullName>
    </submittedName>
</protein>
<dbReference type="EMBL" id="JAUHHV010000003">
    <property type="protein sequence ID" value="KAK1429981.1"/>
    <property type="molecule type" value="Genomic_DNA"/>
</dbReference>
<evidence type="ECO:0000313" key="2">
    <source>
        <dbReference type="Proteomes" id="UP001229421"/>
    </source>
</evidence>
<name>A0AAD8KZG4_TARER</name>
<dbReference type="AlphaFoldDB" id="A0AAD8KZG4"/>
<organism evidence="1 2">
    <name type="scientific">Tagetes erecta</name>
    <name type="common">African marigold</name>
    <dbReference type="NCBI Taxonomy" id="13708"/>
    <lineage>
        <taxon>Eukaryota</taxon>
        <taxon>Viridiplantae</taxon>
        <taxon>Streptophyta</taxon>
        <taxon>Embryophyta</taxon>
        <taxon>Tracheophyta</taxon>
        <taxon>Spermatophyta</taxon>
        <taxon>Magnoliopsida</taxon>
        <taxon>eudicotyledons</taxon>
        <taxon>Gunneridae</taxon>
        <taxon>Pentapetalae</taxon>
        <taxon>asterids</taxon>
        <taxon>campanulids</taxon>
        <taxon>Asterales</taxon>
        <taxon>Asteraceae</taxon>
        <taxon>Asteroideae</taxon>
        <taxon>Heliantheae alliance</taxon>
        <taxon>Tageteae</taxon>
        <taxon>Tagetes</taxon>
    </lineage>
</organism>
<evidence type="ECO:0000313" key="1">
    <source>
        <dbReference type="EMBL" id="KAK1429981.1"/>
    </source>
</evidence>
<keyword evidence="2" id="KW-1185">Reference proteome</keyword>
<gene>
    <name evidence="1" type="ORF">QVD17_12375</name>
</gene>
<accession>A0AAD8KZG4</accession>
<sequence length="127" mass="14969">MKTEKQIGYCELNSHENDASKADSGSSVEIINHGLIVSPYKSDLEREWSEEDRIFEQQNKIYENRIKRVKRLNEEWNWSEVIELDGSNEEEKNLFKNYTNSAMKKSPLKIPKVSIQKRTRPSLMIHL</sequence>
<comment type="caution">
    <text evidence="1">The sequence shown here is derived from an EMBL/GenBank/DDBJ whole genome shotgun (WGS) entry which is preliminary data.</text>
</comment>
<reference evidence="1" key="1">
    <citation type="journal article" date="2023" name="bioRxiv">
        <title>Improved chromosome-level genome assembly for marigold (Tagetes erecta).</title>
        <authorList>
            <person name="Jiang F."/>
            <person name="Yuan L."/>
            <person name="Wang S."/>
            <person name="Wang H."/>
            <person name="Xu D."/>
            <person name="Wang A."/>
            <person name="Fan W."/>
        </authorList>
    </citation>
    <scope>NUCLEOTIDE SEQUENCE</scope>
    <source>
        <strain evidence="1">WSJ</strain>
        <tissue evidence="1">Leaf</tissue>
    </source>
</reference>
<proteinExistence type="predicted"/>